<reference evidence="3" key="2">
    <citation type="submission" date="2015-01" db="EMBL/GenBank/DDBJ databases">
        <title>Evolutionary Origins and Diversification of the Mycorrhizal Mutualists.</title>
        <authorList>
            <consortium name="DOE Joint Genome Institute"/>
            <consortium name="Mycorrhizal Genomics Consortium"/>
            <person name="Kohler A."/>
            <person name="Kuo A."/>
            <person name="Nagy L.G."/>
            <person name="Floudas D."/>
            <person name="Copeland A."/>
            <person name="Barry K.W."/>
            <person name="Cichocki N."/>
            <person name="Veneault-Fourrey C."/>
            <person name="LaButti K."/>
            <person name="Lindquist E.A."/>
            <person name="Lipzen A."/>
            <person name="Lundell T."/>
            <person name="Morin E."/>
            <person name="Murat C."/>
            <person name="Riley R."/>
            <person name="Ohm R."/>
            <person name="Sun H."/>
            <person name="Tunlid A."/>
            <person name="Henrissat B."/>
            <person name="Grigoriev I.V."/>
            <person name="Hibbett D.S."/>
            <person name="Martin F."/>
        </authorList>
    </citation>
    <scope>NUCLEOTIDE SEQUENCE [LARGE SCALE GENOMIC DNA]</scope>
    <source>
        <strain evidence="3">ATCC 200175</strain>
    </source>
</reference>
<sequence length="315" mass="35004">MRQRGSSVGSSQVISTQLQSRIASRKPSWVLQARQTELAGTTYTWSNSNEMGLGSKTNLGIHDNPLADSKAAAVLEPTNAVVSPTETIHVAETIDPRSPRDEFPAAEPQAVPLPAMYEVMATRAIRQPSSNYFNQSGSESGRYYPPPADETRPLISRPSTPPIITNYPPHTAASQIARSYRSENPPANQPVPQPLVARGWVEFSLPHGLRYYENRESHAITDIDLRNLARLDEVSVTIETAEVVPEGCEMWIRGTHGGKKGWRKQKAASEPVIFWVDHRSRRVLNEVPSEEYVPSGDDDIRSDLTIRRSNFSHNT</sequence>
<protein>
    <submittedName>
        <fullName evidence="2">Uncharacterized protein</fullName>
    </submittedName>
</protein>
<organism evidence="2 3">
    <name type="scientific">Paxillus involutus ATCC 200175</name>
    <dbReference type="NCBI Taxonomy" id="664439"/>
    <lineage>
        <taxon>Eukaryota</taxon>
        <taxon>Fungi</taxon>
        <taxon>Dikarya</taxon>
        <taxon>Basidiomycota</taxon>
        <taxon>Agaricomycotina</taxon>
        <taxon>Agaricomycetes</taxon>
        <taxon>Agaricomycetidae</taxon>
        <taxon>Boletales</taxon>
        <taxon>Paxilineae</taxon>
        <taxon>Paxillaceae</taxon>
        <taxon>Paxillus</taxon>
    </lineage>
</organism>
<proteinExistence type="predicted"/>
<dbReference type="EMBL" id="KN819886">
    <property type="protein sequence ID" value="KIJ07454.1"/>
    <property type="molecule type" value="Genomic_DNA"/>
</dbReference>
<keyword evidence="3" id="KW-1185">Reference proteome</keyword>
<gene>
    <name evidence="2" type="ORF">PAXINDRAFT_19359</name>
</gene>
<reference evidence="2 3" key="1">
    <citation type="submission" date="2014-06" db="EMBL/GenBank/DDBJ databases">
        <authorList>
            <consortium name="DOE Joint Genome Institute"/>
            <person name="Kuo A."/>
            <person name="Kohler A."/>
            <person name="Nagy L.G."/>
            <person name="Floudas D."/>
            <person name="Copeland A."/>
            <person name="Barry K.W."/>
            <person name="Cichocki N."/>
            <person name="Veneault-Fourrey C."/>
            <person name="LaButti K."/>
            <person name="Lindquist E.A."/>
            <person name="Lipzen A."/>
            <person name="Lundell T."/>
            <person name="Morin E."/>
            <person name="Murat C."/>
            <person name="Sun H."/>
            <person name="Tunlid A."/>
            <person name="Henrissat B."/>
            <person name="Grigoriev I.V."/>
            <person name="Hibbett D.S."/>
            <person name="Martin F."/>
            <person name="Nordberg H.P."/>
            <person name="Cantor M.N."/>
            <person name="Hua S.X."/>
        </authorList>
    </citation>
    <scope>NUCLEOTIDE SEQUENCE [LARGE SCALE GENOMIC DNA]</scope>
    <source>
        <strain evidence="2 3">ATCC 200175</strain>
    </source>
</reference>
<feature type="region of interest" description="Disordered" evidence="1">
    <location>
        <begin position="1"/>
        <end position="26"/>
    </location>
</feature>
<feature type="region of interest" description="Disordered" evidence="1">
    <location>
        <begin position="130"/>
        <end position="167"/>
    </location>
</feature>
<accession>A0A0C9SN79</accession>
<name>A0A0C9SN79_PAXIN</name>
<dbReference type="AlphaFoldDB" id="A0A0C9SN79"/>
<dbReference type="Proteomes" id="UP000053647">
    <property type="component" value="Unassembled WGS sequence"/>
</dbReference>
<dbReference type="OrthoDB" id="3245306at2759"/>
<dbReference type="HOGENOM" id="CLU_883087_0_0_1"/>
<evidence type="ECO:0000256" key="1">
    <source>
        <dbReference type="SAM" id="MobiDB-lite"/>
    </source>
</evidence>
<feature type="compositionally biased region" description="Polar residues" evidence="1">
    <location>
        <begin position="130"/>
        <end position="139"/>
    </location>
</feature>
<feature type="compositionally biased region" description="Polar residues" evidence="1">
    <location>
        <begin position="1"/>
        <end position="22"/>
    </location>
</feature>
<evidence type="ECO:0000313" key="3">
    <source>
        <dbReference type="Proteomes" id="UP000053647"/>
    </source>
</evidence>
<evidence type="ECO:0000313" key="2">
    <source>
        <dbReference type="EMBL" id="KIJ07454.1"/>
    </source>
</evidence>